<protein>
    <submittedName>
        <fullName evidence="6">Uncharacterized protein</fullName>
    </submittedName>
</protein>
<evidence type="ECO:0000256" key="3">
    <source>
        <dbReference type="ARBA" id="ARBA00022771"/>
    </source>
</evidence>
<evidence type="ECO:0000256" key="2">
    <source>
        <dbReference type="ARBA" id="ARBA00022723"/>
    </source>
</evidence>
<reference evidence="6 7" key="1">
    <citation type="submission" date="2023-02" db="EMBL/GenBank/DDBJ databases">
        <title>LHISI_Scaffold_Assembly.</title>
        <authorList>
            <person name="Stuart O.P."/>
            <person name="Cleave R."/>
            <person name="Magrath M.J.L."/>
            <person name="Mikheyev A.S."/>
        </authorList>
    </citation>
    <scope>NUCLEOTIDE SEQUENCE [LARGE SCALE GENOMIC DNA]</scope>
    <source>
        <strain evidence="6">Daus_M_001</strain>
        <tissue evidence="6">Leg muscle</tissue>
    </source>
</reference>
<gene>
    <name evidence="6" type="ORF">PR048_010195</name>
</gene>
<name>A0ABQ9I218_9NEOP</name>
<keyword evidence="4" id="KW-0862">Zinc</keyword>
<accession>A0ABQ9I218</accession>
<evidence type="ECO:0000256" key="4">
    <source>
        <dbReference type="ARBA" id="ARBA00022833"/>
    </source>
</evidence>
<evidence type="ECO:0000313" key="6">
    <source>
        <dbReference type="EMBL" id="KAJ8890686.1"/>
    </source>
</evidence>
<dbReference type="Proteomes" id="UP001159363">
    <property type="component" value="Chromosome 3"/>
</dbReference>
<sequence>MVLSKQITVIQIVAHFTHSISLFKLLKNFLKNHNMLDHRLIQDKPTRWNSTYLMLEHLIEQRHAITWLTPEKASTLS</sequence>
<keyword evidence="3" id="KW-0863">Zinc-finger</keyword>
<dbReference type="PANTHER" id="PTHR46481">
    <property type="entry name" value="ZINC FINGER BED DOMAIN-CONTAINING PROTEIN 4"/>
    <property type="match status" value="1"/>
</dbReference>
<comment type="subcellular location">
    <subcellularLocation>
        <location evidence="1">Nucleus</location>
    </subcellularLocation>
</comment>
<keyword evidence="5" id="KW-0539">Nucleus</keyword>
<dbReference type="PANTHER" id="PTHR46481:SF10">
    <property type="entry name" value="ZINC FINGER BED DOMAIN-CONTAINING PROTEIN 39"/>
    <property type="match status" value="1"/>
</dbReference>
<proteinExistence type="predicted"/>
<evidence type="ECO:0000256" key="5">
    <source>
        <dbReference type="ARBA" id="ARBA00023242"/>
    </source>
</evidence>
<keyword evidence="2" id="KW-0479">Metal-binding</keyword>
<comment type="caution">
    <text evidence="6">The sequence shown here is derived from an EMBL/GenBank/DDBJ whole genome shotgun (WGS) entry which is preliminary data.</text>
</comment>
<keyword evidence="7" id="KW-1185">Reference proteome</keyword>
<evidence type="ECO:0000313" key="7">
    <source>
        <dbReference type="Proteomes" id="UP001159363"/>
    </source>
</evidence>
<evidence type="ECO:0000256" key="1">
    <source>
        <dbReference type="ARBA" id="ARBA00004123"/>
    </source>
</evidence>
<dbReference type="InterPro" id="IPR052035">
    <property type="entry name" value="ZnF_BED_domain_contain"/>
</dbReference>
<dbReference type="EMBL" id="JARBHB010000003">
    <property type="protein sequence ID" value="KAJ8890686.1"/>
    <property type="molecule type" value="Genomic_DNA"/>
</dbReference>
<organism evidence="6 7">
    <name type="scientific">Dryococelus australis</name>
    <dbReference type="NCBI Taxonomy" id="614101"/>
    <lineage>
        <taxon>Eukaryota</taxon>
        <taxon>Metazoa</taxon>
        <taxon>Ecdysozoa</taxon>
        <taxon>Arthropoda</taxon>
        <taxon>Hexapoda</taxon>
        <taxon>Insecta</taxon>
        <taxon>Pterygota</taxon>
        <taxon>Neoptera</taxon>
        <taxon>Polyneoptera</taxon>
        <taxon>Phasmatodea</taxon>
        <taxon>Verophasmatodea</taxon>
        <taxon>Anareolatae</taxon>
        <taxon>Phasmatidae</taxon>
        <taxon>Eurycanthinae</taxon>
        <taxon>Dryococelus</taxon>
    </lineage>
</organism>